<organism evidence="1 2">
    <name type="scientific">Candidatus Neomicrothrix parvicella RN1</name>
    <dbReference type="NCBI Taxonomy" id="1229780"/>
    <lineage>
        <taxon>Bacteria</taxon>
        <taxon>Bacillati</taxon>
        <taxon>Actinomycetota</taxon>
        <taxon>Acidimicrobiia</taxon>
        <taxon>Acidimicrobiales</taxon>
        <taxon>Microthrixaceae</taxon>
        <taxon>Candidatus Neomicrothrix</taxon>
    </lineage>
</organism>
<reference evidence="1 2" key="1">
    <citation type="journal article" date="2013" name="ISME J.">
        <title>Metabolic model for the filamentous 'Candidatus Microthrix parvicella' based on genomic and metagenomic analyses.</title>
        <authorList>
            <person name="Jon McIlroy S."/>
            <person name="Kristiansen R."/>
            <person name="Albertsen M."/>
            <person name="Michael Karst S."/>
            <person name="Rossetti S."/>
            <person name="Lund Nielsen J."/>
            <person name="Tandoi V."/>
            <person name="James Seviour R."/>
            <person name="Nielsen P.H."/>
        </authorList>
    </citation>
    <scope>NUCLEOTIDE SEQUENCE [LARGE SCALE GENOMIC DNA]</scope>
    <source>
        <strain evidence="1 2">RN1</strain>
    </source>
</reference>
<dbReference type="Proteomes" id="UP000018291">
    <property type="component" value="Unassembled WGS sequence"/>
</dbReference>
<comment type="caution">
    <text evidence="1">The sequence shown here is derived from an EMBL/GenBank/DDBJ whole genome shotgun (WGS) entry which is preliminary data.</text>
</comment>
<dbReference type="STRING" id="1229780.BN381_360023"/>
<protein>
    <submittedName>
        <fullName evidence="1">Uncharacterized protein</fullName>
    </submittedName>
</protein>
<evidence type="ECO:0000313" key="1">
    <source>
        <dbReference type="EMBL" id="CCM64321.1"/>
    </source>
</evidence>
<dbReference type="HOGENOM" id="CLU_3213859_0_0_11"/>
<sequence>MSKGSMTSKAARVRELLDADGNRRYIYDLAGDALAAFAELNDWS</sequence>
<keyword evidence="2" id="KW-1185">Reference proteome</keyword>
<name>R4Z4X4_9ACTN</name>
<accession>R4Z4X4</accession>
<dbReference type="EMBL" id="CANL01000030">
    <property type="protein sequence ID" value="CCM64321.1"/>
    <property type="molecule type" value="Genomic_DNA"/>
</dbReference>
<gene>
    <name evidence="1" type="ORF">BN381_360023</name>
</gene>
<dbReference type="RefSeq" id="WP_012228214.1">
    <property type="nucleotide sequence ID" value="NZ_HG422565.1"/>
</dbReference>
<dbReference type="AlphaFoldDB" id="R4Z4X4"/>
<evidence type="ECO:0000313" key="2">
    <source>
        <dbReference type="Proteomes" id="UP000018291"/>
    </source>
</evidence>
<proteinExistence type="predicted"/>